<keyword evidence="2" id="KW-0808">Transferase</keyword>
<dbReference type="SUPFAM" id="SSF56112">
    <property type="entry name" value="Protein kinase-like (PK-like)"/>
    <property type="match status" value="1"/>
</dbReference>
<dbReference type="PROSITE" id="PS50948">
    <property type="entry name" value="PAN"/>
    <property type="match status" value="1"/>
</dbReference>
<dbReference type="PANTHER" id="PTHR27002:SF841">
    <property type="entry name" value="RECEPTOR-LIKE SERINE_THREONINE-PROTEIN KINASE"/>
    <property type="match status" value="1"/>
</dbReference>
<proteinExistence type="predicted"/>
<keyword evidence="8" id="KW-1133">Transmembrane helix</keyword>
<dbReference type="InterPro" id="IPR000858">
    <property type="entry name" value="S_locus_glycoprot_dom"/>
</dbReference>
<dbReference type="Pfam" id="PF00954">
    <property type="entry name" value="S_locus_glycop"/>
    <property type="match status" value="1"/>
</dbReference>
<protein>
    <recommendedName>
        <fullName evidence="9">Apple domain-containing protein</fullName>
    </recommendedName>
</protein>
<keyword evidence="11" id="KW-1185">Reference proteome</keyword>
<dbReference type="PANTHER" id="PTHR27002">
    <property type="entry name" value="RECEPTOR-LIKE SERINE/THREONINE-PROTEIN KINASE SD1-8"/>
    <property type="match status" value="1"/>
</dbReference>
<feature type="domain" description="Apple" evidence="9">
    <location>
        <begin position="149"/>
        <end position="229"/>
    </location>
</feature>
<dbReference type="GO" id="GO:0005524">
    <property type="term" value="F:ATP binding"/>
    <property type="evidence" value="ECO:0007669"/>
    <property type="project" value="UniProtKB-KW"/>
</dbReference>
<keyword evidence="8" id="KW-0472">Membrane</keyword>
<gene>
    <name evidence="10" type="ORF">RJ639_014983</name>
</gene>
<dbReference type="Gene3D" id="1.10.510.10">
    <property type="entry name" value="Transferase(Phosphotransferase) domain 1"/>
    <property type="match status" value="1"/>
</dbReference>
<evidence type="ECO:0000313" key="10">
    <source>
        <dbReference type="EMBL" id="KAK3009049.1"/>
    </source>
</evidence>
<keyword evidence="4" id="KW-0547">Nucleotide-binding</keyword>
<keyword evidence="8" id="KW-0812">Transmembrane</keyword>
<evidence type="ECO:0000313" key="11">
    <source>
        <dbReference type="Proteomes" id="UP001188597"/>
    </source>
</evidence>
<dbReference type="AlphaFoldDB" id="A0AA88VK46"/>
<keyword evidence="1" id="KW-0723">Serine/threonine-protein kinase</keyword>
<evidence type="ECO:0000256" key="5">
    <source>
        <dbReference type="ARBA" id="ARBA00022777"/>
    </source>
</evidence>
<dbReference type="InterPro" id="IPR011009">
    <property type="entry name" value="Kinase-like_dom_sf"/>
</dbReference>
<reference evidence="10" key="1">
    <citation type="submission" date="2022-12" db="EMBL/GenBank/DDBJ databases">
        <title>Draft genome assemblies for two species of Escallonia (Escalloniales).</title>
        <authorList>
            <person name="Chanderbali A."/>
            <person name="Dervinis C."/>
            <person name="Anghel I."/>
            <person name="Soltis D."/>
            <person name="Soltis P."/>
            <person name="Zapata F."/>
        </authorList>
    </citation>
    <scope>NUCLEOTIDE SEQUENCE</scope>
    <source>
        <strain evidence="10">UCBG64.0493</strain>
        <tissue evidence="10">Leaf</tissue>
    </source>
</reference>
<dbReference type="InterPro" id="IPR003609">
    <property type="entry name" value="Pan_app"/>
</dbReference>
<evidence type="ECO:0000256" key="6">
    <source>
        <dbReference type="ARBA" id="ARBA00022840"/>
    </source>
</evidence>
<keyword evidence="7" id="KW-1015">Disulfide bond</keyword>
<keyword evidence="5" id="KW-0418">Kinase</keyword>
<evidence type="ECO:0000256" key="3">
    <source>
        <dbReference type="ARBA" id="ARBA00022729"/>
    </source>
</evidence>
<evidence type="ECO:0000256" key="8">
    <source>
        <dbReference type="SAM" id="Phobius"/>
    </source>
</evidence>
<organism evidence="10 11">
    <name type="scientific">Escallonia herrerae</name>
    <dbReference type="NCBI Taxonomy" id="1293975"/>
    <lineage>
        <taxon>Eukaryota</taxon>
        <taxon>Viridiplantae</taxon>
        <taxon>Streptophyta</taxon>
        <taxon>Embryophyta</taxon>
        <taxon>Tracheophyta</taxon>
        <taxon>Spermatophyta</taxon>
        <taxon>Magnoliopsida</taxon>
        <taxon>eudicotyledons</taxon>
        <taxon>Gunneridae</taxon>
        <taxon>Pentapetalae</taxon>
        <taxon>asterids</taxon>
        <taxon>campanulids</taxon>
        <taxon>Escalloniales</taxon>
        <taxon>Escalloniaceae</taxon>
        <taxon>Escallonia</taxon>
    </lineage>
</organism>
<keyword evidence="6" id="KW-0067">ATP-binding</keyword>
<sequence length="449" mass="50258">MDPRGRQTYLLKQQNPYWRSNVYAANLSSTIYNKSQGFASSITYVEDGDEVYTSYSVSQSWVALRFKIVPSGQYMLQLWQQSSSTWQVLREVPHVGCDFYGHCGPYGSCDQSGSVSLCNCLTGFEPKIQTDWITGNWTSGCVRKKALSCNSGDGFLKLPRMKLPDHSWSLGNKTASECEFQCRGNCSCTAYACLNVSGEFAVNCLLWFGDLIDLVNNHETGQDLYVHLHGSELGGNGESKKTTKNRRSLIAVAVATISIGVLLISIFGYMLRRKRLRKPELRITDNKMKTGGYMSPEYALYGRFSEKSDVFSFGVLLLEIVSSKRNTDFYHMEQFLTLFGWAWENWKDGRASDLIDISIRETCKHHEVIKCINVALLCVQEFPADRPTISDVVLMLANGSTALIPSPKEPAYSTLKSPTTTAVRQLLPSLQTPSSYSKNGLTISNLQPR</sequence>
<feature type="transmembrane region" description="Helical" evidence="8">
    <location>
        <begin position="249"/>
        <end position="271"/>
    </location>
</feature>
<evidence type="ECO:0000256" key="4">
    <source>
        <dbReference type="ARBA" id="ARBA00022741"/>
    </source>
</evidence>
<dbReference type="EMBL" id="JAVXUP010001686">
    <property type="protein sequence ID" value="KAK3009049.1"/>
    <property type="molecule type" value="Genomic_DNA"/>
</dbReference>
<dbReference type="GO" id="GO:0048544">
    <property type="term" value="P:recognition of pollen"/>
    <property type="evidence" value="ECO:0007669"/>
    <property type="project" value="InterPro"/>
</dbReference>
<evidence type="ECO:0000256" key="7">
    <source>
        <dbReference type="ARBA" id="ARBA00023157"/>
    </source>
</evidence>
<comment type="caution">
    <text evidence="10">The sequence shown here is derived from an EMBL/GenBank/DDBJ whole genome shotgun (WGS) entry which is preliminary data.</text>
</comment>
<dbReference type="GO" id="GO:0004674">
    <property type="term" value="F:protein serine/threonine kinase activity"/>
    <property type="evidence" value="ECO:0007669"/>
    <property type="project" value="UniProtKB-KW"/>
</dbReference>
<keyword evidence="3" id="KW-0732">Signal</keyword>
<evidence type="ECO:0000259" key="9">
    <source>
        <dbReference type="PROSITE" id="PS50948"/>
    </source>
</evidence>
<dbReference type="Pfam" id="PF07714">
    <property type="entry name" value="PK_Tyr_Ser-Thr"/>
    <property type="match status" value="1"/>
</dbReference>
<dbReference type="GO" id="GO:0005886">
    <property type="term" value="C:plasma membrane"/>
    <property type="evidence" value="ECO:0007669"/>
    <property type="project" value="TreeGrafter"/>
</dbReference>
<dbReference type="SMART" id="SM00473">
    <property type="entry name" value="PAN_AP"/>
    <property type="match status" value="1"/>
</dbReference>
<evidence type="ECO:0000256" key="2">
    <source>
        <dbReference type="ARBA" id="ARBA00022679"/>
    </source>
</evidence>
<dbReference type="CDD" id="cd01098">
    <property type="entry name" value="PAN_AP_plant"/>
    <property type="match status" value="1"/>
</dbReference>
<dbReference type="InterPro" id="IPR001245">
    <property type="entry name" value="Ser-Thr/Tyr_kinase_cat_dom"/>
</dbReference>
<evidence type="ECO:0000256" key="1">
    <source>
        <dbReference type="ARBA" id="ARBA00022527"/>
    </source>
</evidence>
<accession>A0AA88VK46</accession>
<dbReference type="Proteomes" id="UP001188597">
    <property type="component" value="Unassembled WGS sequence"/>
</dbReference>
<dbReference type="Pfam" id="PF08276">
    <property type="entry name" value="PAN_2"/>
    <property type="match status" value="1"/>
</dbReference>
<name>A0AA88VK46_9ASTE</name>